<dbReference type="InterPro" id="IPR029021">
    <property type="entry name" value="Prot-tyrosine_phosphatase-like"/>
</dbReference>
<comment type="caution">
    <text evidence="3">The sequence shown here is derived from an EMBL/GenBank/DDBJ whole genome shotgun (WGS) entry which is preliminary data.</text>
</comment>
<dbReference type="SUPFAM" id="SSF52799">
    <property type="entry name" value="(Phosphotyrosine protein) phosphatases II"/>
    <property type="match status" value="1"/>
</dbReference>
<dbReference type="Proteomes" id="UP000264719">
    <property type="component" value="Unassembled WGS sequence"/>
</dbReference>
<proteinExistence type="predicted"/>
<reference evidence="3 4" key="1">
    <citation type="journal article" date="2018" name="Nat. Biotechnol.">
        <title>A standardized bacterial taxonomy based on genome phylogeny substantially revises the tree of life.</title>
        <authorList>
            <person name="Parks D.H."/>
            <person name="Chuvochina M."/>
            <person name="Waite D.W."/>
            <person name="Rinke C."/>
            <person name="Skarshewski A."/>
            <person name="Chaumeil P.A."/>
            <person name="Hugenholtz P."/>
        </authorList>
    </citation>
    <scope>NUCLEOTIDE SEQUENCE [LARGE SCALE GENOMIC DNA]</scope>
    <source>
        <strain evidence="3">UBA9169</strain>
    </source>
</reference>
<evidence type="ECO:0000313" key="3">
    <source>
        <dbReference type="EMBL" id="HAR51172.1"/>
    </source>
</evidence>
<dbReference type="AlphaFoldDB" id="A0A348W9G0"/>
<dbReference type="InterPro" id="IPR000387">
    <property type="entry name" value="Tyr_Pase_dom"/>
</dbReference>
<dbReference type="PROSITE" id="PS00383">
    <property type="entry name" value="TYR_PHOSPHATASE_1"/>
    <property type="match status" value="1"/>
</dbReference>
<dbReference type="PANTHER" id="PTHR23339">
    <property type="entry name" value="TYROSINE SPECIFIC PROTEIN PHOSPHATASE AND DUAL SPECIFICITY PROTEIN PHOSPHATASE"/>
    <property type="match status" value="1"/>
</dbReference>
<evidence type="ECO:0000313" key="4">
    <source>
        <dbReference type="Proteomes" id="UP000264719"/>
    </source>
</evidence>
<protein>
    <submittedName>
        <fullName evidence="3">Protein phosphatase</fullName>
    </submittedName>
</protein>
<dbReference type="PROSITE" id="PS50056">
    <property type="entry name" value="TYR_PHOSPHATASE_2"/>
    <property type="match status" value="1"/>
</dbReference>
<organism evidence="3 4">
    <name type="scientific">Roseovarius nubinhibens</name>
    <dbReference type="NCBI Taxonomy" id="314263"/>
    <lineage>
        <taxon>Bacteria</taxon>
        <taxon>Pseudomonadati</taxon>
        <taxon>Pseudomonadota</taxon>
        <taxon>Alphaproteobacteria</taxon>
        <taxon>Rhodobacterales</taxon>
        <taxon>Roseobacteraceae</taxon>
        <taxon>Roseovarius</taxon>
    </lineage>
</organism>
<accession>A0A348W9G0</accession>
<keyword evidence="1" id="KW-0378">Hydrolase</keyword>
<name>A0A348W9G0_9RHOB</name>
<evidence type="ECO:0000256" key="1">
    <source>
        <dbReference type="ARBA" id="ARBA00022801"/>
    </source>
</evidence>
<dbReference type="GO" id="GO:0016791">
    <property type="term" value="F:phosphatase activity"/>
    <property type="evidence" value="ECO:0007669"/>
    <property type="project" value="UniProtKB-ARBA"/>
</dbReference>
<dbReference type="InterPro" id="IPR057023">
    <property type="entry name" value="PTP-SAK"/>
</dbReference>
<dbReference type="EMBL" id="DMVW01000048">
    <property type="protein sequence ID" value="HAR51172.1"/>
    <property type="molecule type" value="Genomic_DNA"/>
</dbReference>
<dbReference type="Pfam" id="PF22784">
    <property type="entry name" value="PTP-SAK"/>
    <property type="match status" value="1"/>
</dbReference>
<feature type="domain" description="Tyrosine specific protein phosphatases" evidence="2">
    <location>
        <begin position="103"/>
        <end position="154"/>
    </location>
</feature>
<gene>
    <name evidence="3" type="ORF">DCS45_04745</name>
</gene>
<dbReference type="RefSeq" id="WP_216015064.1">
    <property type="nucleotide sequence ID" value="NZ_CAXAXR010000012.1"/>
</dbReference>
<sequence>MSVVIKALQVAGGIVAICPCPGGDGEFDADMAHIRDWKPALVISLTPSAEMAALGCADLGARFVEQGARWLHFPIEDFGVPGEIDTKTWGEIEARALAALRGGGRVLIHCRAGRGRSGMIALRLMIAGGERPVAALKRLRAVQPEAVETPGQMNWATGKHG</sequence>
<dbReference type="InterPro" id="IPR016130">
    <property type="entry name" value="Tyr_Pase_AS"/>
</dbReference>
<dbReference type="InterPro" id="IPR050561">
    <property type="entry name" value="PTP"/>
</dbReference>
<dbReference type="Gene3D" id="3.90.190.10">
    <property type="entry name" value="Protein tyrosine phosphatase superfamily"/>
    <property type="match status" value="1"/>
</dbReference>
<evidence type="ECO:0000259" key="2">
    <source>
        <dbReference type="PROSITE" id="PS50056"/>
    </source>
</evidence>